<keyword evidence="4" id="KW-0731">Sigma factor</keyword>
<keyword evidence="10" id="KW-1185">Reference proteome</keyword>
<dbReference type="EMBL" id="CP089983">
    <property type="protein sequence ID" value="WXB05337.1"/>
    <property type="molecule type" value="Genomic_DNA"/>
</dbReference>
<dbReference type="Gene3D" id="3.10.450.50">
    <property type="match status" value="1"/>
</dbReference>
<dbReference type="InterPro" id="IPR032710">
    <property type="entry name" value="NTF2-like_dom_sf"/>
</dbReference>
<dbReference type="PANTHER" id="PTHR43133">
    <property type="entry name" value="RNA POLYMERASE ECF-TYPE SIGMA FACTO"/>
    <property type="match status" value="1"/>
</dbReference>
<dbReference type="InterPro" id="IPR013249">
    <property type="entry name" value="RNA_pol_sigma70_r4_t2"/>
</dbReference>
<dbReference type="GO" id="GO:0003899">
    <property type="term" value="F:DNA-directed RNA polymerase activity"/>
    <property type="evidence" value="ECO:0007669"/>
    <property type="project" value="UniProtKB-EC"/>
</dbReference>
<dbReference type="SUPFAM" id="SSF54427">
    <property type="entry name" value="NTF2-like"/>
    <property type="match status" value="1"/>
</dbReference>
<dbReference type="InterPro" id="IPR037401">
    <property type="entry name" value="SnoaL-like"/>
</dbReference>
<feature type="domain" description="SnoaL-like" evidence="8">
    <location>
        <begin position="216"/>
        <end position="317"/>
    </location>
</feature>
<dbReference type="InterPro" id="IPR013324">
    <property type="entry name" value="RNA_pol_sigma_r3/r4-like"/>
</dbReference>
<protein>
    <submittedName>
        <fullName evidence="9">RNA polymerase subunit sigma-70</fullName>
        <ecNumber evidence="9">2.7.7.6</ecNumber>
    </submittedName>
</protein>
<evidence type="ECO:0000313" key="9">
    <source>
        <dbReference type="EMBL" id="WXB05337.1"/>
    </source>
</evidence>
<proteinExistence type="inferred from homology"/>
<evidence type="ECO:0000313" key="10">
    <source>
        <dbReference type="Proteomes" id="UP001374803"/>
    </source>
</evidence>
<dbReference type="NCBIfam" id="NF006089">
    <property type="entry name" value="PRK08241.1"/>
    <property type="match status" value="1"/>
</dbReference>
<dbReference type="InterPro" id="IPR013325">
    <property type="entry name" value="RNA_pol_sigma_r2"/>
</dbReference>
<evidence type="ECO:0000259" key="6">
    <source>
        <dbReference type="Pfam" id="PF04542"/>
    </source>
</evidence>
<dbReference type="Gene3D" id="1.10.1740.10">
    <property type="match status" value="1"/>
</dbReference>
<dbReference type="InterPro" id="IPR036388">
    <property type="entry name" value="WH-like_DNA-bd_sf"/>
</dbReference>
<evidence type="ECO:0000256" key="1">
    <source>
        <dbReference type="ARBA" id="ARBA00010641"/>
    </source>
</evidence>
<dbReference type="CDD" id="cd06171">
    <property type="entry name" value="Sigma70_r4"/>
    <property type="match status" value="1"/>
</dbReference>
<dbReference type="Pfam" id="PF04542">
    <property type="entry name" value="Sigma70_r2"/>
    <property type="match status" value="1"/>
</dbReference>
<keyword evidence="9" id="KW-0548">Nucleotidyltransferase</keyword>
<evidence type="ECO:0000256" key="3">
    <source>
        <dbReference type="ARBA" id="ARBA00023015"/>
    </source>
</evidence>
<dbReference type="InterPro" id="IPR014305">
    <property type="entry name" value="RNA_pol_sigma-G_actinobac"/>
</dbReference>
<evidence type="ECO:0000256" key="4">
    <source>
        <dbReference type="ARBA" id="ARBA00023082"/>
    </source>
</evidence>
<sequence>MSEEKIDTLLAAARGGDEAAFRGLVEPLGRELHAYAYRMLGGFHDADDALQEARLKAWRGLGGYEPRASFRAWMYRIVTNTCLDMLKARTRRVLPQDVGPPVEPGPPLDDARTDILWLEPYPDAYLPLARSPQDAVRLRQSIRLALVRIVQGLPARQRAALILHDVLDWNVAEVAAILETTEAAVNSALQRARSTIARPHSREPSPDLARRQAEVVDRYVRAWETGNFDGFVAMLTEDAIMNMPPWPYWLDGRDAVIAVHHSPGTWDGPPRPGRYRFVRSTMNGQPAAMAYVRASDGRYIAMCLTVLTLDDDARISEFTVFVLPELFAQWGFPAVLEAS</sequence>
<keyword evidence="5" id="KW-0804">Transcription</keyword>
<dbReference type="SUPFAM" id="SSF88659">
    <property type="entry name" value="Sigma3 and sigma4 domains of RNA polymerase sigma factors"/>
    <property type="match status" value="1"/>
</dbReference>
<dbReference type="RefSeq" id="WP_394834981.1">
    <property type="nucleotide sequence ID" value="NZ_CP089929.1"/>
</dbReference>
<dbReference type="Proteomes" id="UP001374803">
    <property type="component" value="Chromosome"/>
</dbReference>
<dbReference type="InterPro" id="IPR014284">
    <property type="entry name" value="RNA_pol_sigma-70_dom"/>
</dbReference>
<dbReference type="EC" id="2.7.7.6" evidence="9"/>
<evidence type="ECO:0000259" key="8">
    <source>
        <dbReference type="Pfam" id="PF12680"/>
    </source>
</evidence>
<comment type="subunit">
    <text evidence="2">Interacts transiently with the RNA polymerase catalytic core formed by RpoA, RpoB, RpoC and RpoZ (2 alpha, 1 beta, 1 beta' and 1 omega subunit) to form the RNA polymerase holoenzyme that can initiate transcription.</text>
</comment>
<evidence type="ECO:0000256" key="5">
    <source>
        <dbReference type="ARBA" id="ARBA00023163"/>
    </source>
</evidence>
<gene>
    <name evidence="9" type="ORF">LVJ94_51625</name>
</gene>
<comment type="similarity">
    <text evidence="1">Belongs to the sigma-70 factor family. ECF subfamily.</text>
</comment>
<dbReference type="PANTHER" id="PTHR43133:SF65">
    <property type="entry name" value="ECF RNA POLYMERASE SIGMA FACTOR SIGG"/>
    <property type="match status" value="1"/>
</dbReference>
<reference evidence="9" key="1">
    <citation type="submission" date="2021-12" db="EMBL/GenBank/DDBJ databases">
        <title>Discovery of the Pendulisporaceae a myxobacterial family with distinct sporulation behavior and unique specialized metabolism.</title>
        <authorList>
            <person name="Garcia R."/>
            <person name="Popoff A."/>
            <person name="Bader C.D."/>
            <person name="Loehr J."/>
            <person name="Walesch S."/>
            <person name="Walt C."/>
            <person name="Boldt J."/>
            <person name="Bunk B."/>
            <person name="Haeckl F.J.F.P.J."/>
            <person name="Gunesch A.P."/>
            <person name="Birkelbach J."/>
            <person name="Nuebel U."/>
            <person name="Pietschmann T."/>
            <person name="Bach T."/>
            <person name="Mueller R."/>
        </authorList>
    </citation>
    <scope>NUCLEOTIDE SEQUENCE</scope>
    <source>
        <strain evidence="9">MSr11367</strain>
    </source>
</reference>
<dbReference type="NCBIfam" id="TIGR02960">
    <property type="entry name" value="SigX5"/>
    <property type="match status" value="1"/>
</dbReference>
<organism evidence="9 10">
    <name type="scientific">Pendulispora rubella</name>
    <dbReference type="NCBI Taxonomy" id="2741070"/>
    <lineage>
        <taxon>Bacteria</taxon>
        <taxon>Pseudomonadati</taxon>
        <taxon>Myxococcota</taxon>
        <taxon>Myxococcia</taxon>
        <taxon>Myxococcales</taxon>
        <taxon>Sorangiineae</taxon>
        <taxon>Pendulisporaceae</taxon>
        <taxon>Pendulispora</taxon>
    </lineage>
</organism>
<evidence type="ECO:0000259" key="7">
    <source>
        <dbReference type="Pfam" id="PF08281"/>
    </source>
</evidence>
<dbReference type="InterPro" id="IPR039425">
    <property type="entry name" value="RNA_pol_sigma-70-like"/>
</dbReference>
<keyword evidence="9" id="KW-0808">Transferase</keyword>
<dbReference type="SUPFAM" id="SSF88946">
    <property type="entry name" value="Sigma2 domain of RNA polymerase sigma factors"/>
    <property type="match status" value="1"/>
</dbReference>
<accession>A0ABZ2L9F3</accession>
<feature type="domain" description="RNA polymerase sigma-70 region 2" evidence="6">
    <location>
        <begin position="24"/>
        <end position="92"/>
    </location>
</feature>
<dbReference type="NCBIfam" id="TIGR02937">
    <property type="entry name" value="sigma70-ECF"/>
    <property type="match status" value="1"/>
</dbReference>
<feature type="domain" description="RNA polymerase sigma factor 70 region 4 type 2" evidence="7">
    <location>
        <begin position="144"/>
        <end position="194"/>
    </location>
</feature>
<dbReference type="Pfam" id="PF12680">
    <property type="entry name" value="SnoaL_2"/>
    <property type="match status" value="1"/>
</dbReference>
<dbReference type="Pfam" id="PF08281">
    <property type="entry name" value="Sigma70_r4_2"/>
    <property type="match status" value="1"/>
</dbReference>
<dbReference type="Gene3D" id="1.10.10.10">
    <property type="entry name" value="Winged helix-like DNA-binding domain superfamily/Winged helix DNA-binding domain"/>
    <property type="match status" value="1"/>
</dbReference>
<evidence type="ECO:0000256" key="2">
    <source>
        <dbReference type="ARBA" id="ARBA00011344"/>
    </source>
</evidence>
<dbReference type="InterPro" id="IPR007627">
    <property type="entry name" value="RNA_pol_sigma70_r2"/>
</dbReference>
<keyword evidence="3" id="KW-0805">Transcription regulation</keyword>
<name>A0ABZ2L9F3_9BACT</name>